<dbReference type="InterPro" id="IPR016181">
    <property type="entry name" value="Acyl_CoA_acyltransferase"/>
</dbReference>
<dbReference type="EMBL" id="MLQQ01000018">
    <property type="protein sequence ID" value="OIJ12852.1"/>
    <property type="molecule type" value="Genomic_DNA"/>
</dbReference>
<feature type="domain" description="N-acetyltransferase" evidence="1">
    <location>
        <begin position="1"/>
        <end position="81"/>
    </location>
</feature>
<organism evidence="2 3">
    <name type="scientific">Anaerobacillus arseniciselenatis</name>
    <dbReference type="NCBI Taxonomy" id="85682"/>
    <lineage>
        <taxon>Bacteria</taxon>
        <taxon>Bacillati</taxon>
        <taxon>Bacillota</taxon>
        <taxon>Bacilli</taxon>
        <taxon>Bacillales</taxon>
        <taxon>Bacillaceae</taxon>
        <taxon>Anaerobacillus</taxon>
    </lineage>
</organism>
<dbReference type="Gene3D" id="3.40.630.30">
    <property type="match status" value="1"/>
</dbReference>
<evidence type="ECO:0000313" key="3">
    <source>
        <dbReference type="Proteomes" id="UP000180098"/>
    </source>
</evidence>
<proteinExistence type="predicted"/>
<dbReference type="PROSITE" id="PS51186">
    <property type="entry name" value="GNAT"/>
    <property type="match status" value="1"/>
</dbReference>
<dbReference type="SUPFAM" id="SSF55729">
    <property type="entry name" value="Acyl-CoA N-acyltransferases (Nat)"/>
    <property type="match status" value="1"/>
</dbReference>
<dbReference type="Proteomes" id="UP000180098">
    <property type="component" value="Unassembled WGS sequence"/>
</dbReference>
<dbReference type="AlphaFoldDB" id="A0A1S2LK09"/>
<keyword evidence="3" id="KW-1185">Reference proteome</keyword>
<evidence type="ECO:0000259" key="1">
    <source>
        <dbReference type="PROSITE" id="PS51186"/>
    </source>
</evidence>
<dbReference type="OrthoDB" id="9782266at2"/>
<dbReference type="Pfam" id="PF00583">
    <property type="entry name" value="Acetyltransf_1"/>
    <property type="match status" value="1"/>
</dbReference>
<name>A0A1S2LK09_9BACI</name>
<accession>A0A1S2LK09</accession>
<evidence type="ECO:0000313" key="2">
    <source>
        <dbReference type="EMBL" id="OIJ12852.1"/>
    </source>
</evidence>
<dbReference type="GO" id="GO:0016747">
    <property type="term" value="F:acyltransferase activity, transferring groups other than amino-acyl groups"/>
    <property type="evidence" value="ECO:0007669"/>
    <property type="project" value="InterPro"/>
</dbReference>
<protein>
    <recommendedName>
        <fullName evidence="1">N-acetyltransferase domain-containing protein</fullName>
    </recommendedName>
</protein>
<dbReference type="InterPro" id="IPR000182">
    <property type="entry name" value="GNAT_dom"/>
</dbReference>
<sequence length="81" mass="9549">MGLMLMDPHYRSKGLGEGLFSSFKQWIETNDFSEIRLGVLIENHRALKFWRKLGFKEFKRVPDYEIGNKKTTAIAMRIDLK</sequence>
<gene>
    <name evidence="2" type="ORF">BKP35_09790</name>
</gene>
<reference evidence="2 3" key="1">
    <citation type="submission" date="2016-10" db="EMBL/GenBank/DDBJ databases">
        <title>Draft genome sequences of four alkaliphilic bacteria belonging to the Anaerobacillus genus.</title>
        <authorList>
            <person name="Bassil N.M."/>
            <person name="Lloyd J.R."/>
        </authorList>
    </citation>
    <scope>NUCLEOTIDE SEQUENCE [LARGE SCALE GENOMIC DNA]</scope>
    <source>
        <strain evidence="2 3">DSM 15340</strain>
    </source>
</reference>
<comment type="caution">
    <text evidence="2">The sequence shown here is derived from an EMBL/GenBank/DDBJ whole genome shotgun (WGS) entry which is preliminary data.</text>
</comment>